<keyword evidence="5" id="KW-1133">Transmembrane helix</keyword>
<dbReference type="SUPFAM" id="SSF49899">
    <property type="entry name" value="Concanavalin A-like lectins/glucanases"/>
    <property type="match status" value="1"/>
</dbReference>
<evidence type="ECO:0000259" key="7">
    <source>
        <dbReference type="Pfam" id="PF08244"/>
    </source>
</evidence>
<sequence length="526" mass="60036">MGRLNSIQRRWTMLVIILAIIIGASIYVWMNQMNKEDKSEKKPVESTSYRSSYHFTAPDKWKNDPQKPIFYNGQYHYYYLYNKDYPDGNGTEWRHATSEDLVHWKDEGVAIPKYTNKNGDPWSGSVVVDRNNTAGFGENAFIAVVTQPSEDGGKQEQYLWYSTDEGKTFQSAGDEPVLSNPGIEDFRDPKIIWDDERDKWVMLLAEGSKIGFYESGNLKEWKFTGDFQTEDYGVLECPDLFQMRAPNGTVKWVLGMSANGEAVDKPNNYAYWIGDFNGENFEKEHEEPQWLDYGFDWYGGVTLEDGQADDKLNKRYGLAWMNKWSYADNTPTMEADGFNGTDSIVREITLQEDEQYGYALASQPVADLKQLVKSEKKYNDITLIDESNTLDMKGETYRIEADVSWEDSENIGLRLRESEDKSRHIDVGLAISENYSYVNRAFVENPDEEKKFQESQAPFGGNNKNARLTVLVDKTSVEVFIDGGKVVHTNLVFPLAEDQGISLFSSGGTATFENVKVEELGTNQKK</sequence>
<dbReference type="GO" id="GO:0005987">
    <property type="term" value="P:sucrose catabolic process"/>
    <property type="evidence" value="ECO:0007669"/>
    <property type="project" value="TreeGrafter"/>
</dbReference>
<evidence type="ECO:0000256" key="3">
    <source>
        <dbReference type="ARBA" id="ARBA00023295"/>
    </source>
</evidence>
<dbReference type="InterPro" id="IPR013148">
    <property type="entry name" value="Glyco_hydro_32_N"/>
</dbReference>
<dbReference type="Proteomes" id="UP000053681">
    <property type="component" value="Unassembled WGS sequence"/>
</dbReference>
<dbReference type="EMBL" id="LNQP01000052">
    <property type="protein sequence ID" value="KSU87157.1"/>
    <property type="molecule type" value="Genomic_DNA"/>
</dbReference>
<dbReference type="InterPro" id="IPR023296">
    <property type="entry name" value="Glyco_hydro_beta-prop_sf"/>
</dbReference>
<name>A0A0V8JJE0_9BACI</name>
<dbReference type="PANTHER" id="PTHR42800:SF1">
    <property type="entry name" value="EXOINULINASE INUD (AFU_ORTHOLOGUE AFUA_5G00480)"/>
    <property type="match status" value="1"/>
</dbReference>
<accession>A0A0V8JJE0</accession>
<gene>
    <name evidence="8" type="ORF">AS180_14740</name>
</gene>
<dbReference type="SUPFAM" id="SSF75005">
    <property type="entry name" value="Arabinanase/levansucrase/invertase"/>
    <property type="match status" value="1"/>
</dbReference>
<evidence type="ECO:0000313" key="9">
    <source>
        <dbReference type="Proteomes" id="UP000053681"/>
    </source>
</evidence>
<evidence type="ECO:0000256" key="2">
    <source>
        <dbReference type="ARBA" id="ARBA00022801"/>
    </source>
</evidence>
<dbReference type="AlphaFoldDB" id="A0A0V8JJE0"/>
<dbReference type="Gene3D" id="2.115.10.20">
    <property type="entry name" value="Glycosyl hydrolase domain, family 43"/>
    <property type="match status" value="1"/>
</dbReference>
<dbReference type="SMART" id="SM00640">
    <property type="entry name" value="Glyco_32"/>
    <property type="match status" value="1"/>
</dbReference>
<comment type="similarity">
    <text evidence="1 4">Belongs to the glycosyl hydrolase 32 family.</text>
</comment>
<feature type="domain" description="Glycosyl hydrolase family 32 C-terminal" evidence="7">
    <location>
        <begin position="368"/>
        <end position="518"/>
    </location>
</feature>
<organism evidence="8 9">
    <name type="scientific">Priestia veravalensis</name>
    <dbReference type="NCBI Taxonomy" id="1414648"/>
    <lineage>
        <taxon>Bacteria</taxon>
        <taxon>Bacillati</taxon>
        <taxon>Bacillota</taxon>
        <taxon>Bacilli</taxon>
        <taxon>Bacillales</taxon>
        <taxon>Bacillaceae</taxon>
        <taxon>Priestia</taxon>
    </lineage>
</organism>
<dbReference type="Gene3D" id="2.60.120.560">
    <property type="entry name" value="Exo-inulinase, domain 1"/>
    <property type="match status" value="1"/>
</dbReference>
<evidence type="ECO:0000313" key="8">
    <source>
        <dbReference type="EMBL" id="KSU87157.1"/>
    </source>
</evidence>
<dbReference type="PANTHER" id="PTHR42800">
    <property type="entry name" value="EXOINULINASE INUD (AFU_ORTHOLOGUE AFUA_5G00480)"/>
    <property type="match status" value="1"/>
</dbReference>
<feature type="transmembrane region" description="Helical" evidence="5">
    <location>
        <begin position="12"/>
        <end position="30"/>
    </location>
</feature>
<keyword evidence="3 4" id="KW-0326">Glycosidase</keyword>
<evidence type="ECO:0000259" key="6">
    <source>
        <dbReference type="Pfam" id="PF00251"/>
    </source>
</evidence>
<keyword evidence="2 4" id="KW-0378">Hydrolase</keyword>
<dbReference type="GO" id="GO:0005737">
    <property type="term" value="C:cytoplasm"/>
    <property type="evidence" value="ECO:0007669"/>
    <property type="project" value="TreeGrafter"/>
</dbReference>
<keyword evidence="9" id="KW-1185">Reference proteome</keyword>
<dbReference type="InterPro" id="IPR013320">
    <property type="entry name" value="ConA-like_dom_sf"/>
</dbReference>
<dbReference type="InterPro" id="IPR013189">
    <property type="entry name" value="Glyco_hydro_32_C"/>
</dbReference>
<dbReference type="Pfam" id="PF08244">
    <property type="entry name" value="Glyco_hydro_32C"/>
    <property type="match status" value="1"/>
</dbReference>
<feature type="domain" description="Glycosyl hydrolase family 32 N-terminal" evidence="6">
    <location>
        <begin position="54"/>
        <end position="354"/>
    </location>
</feature>
<evidence type="ECO:0000256" key="4">
    <source>
        <dbReference type="RuleBase" id="RU362110"/>
    </source>
</evidence>
<protein>
    <submittedName>
        <fullName evidence="8">Levanase</fullName>
    </submittedName>
</protein>
<evidence type="ECO:0000256" key="5">
    <source>
        <dbReference type="SAM" id="Phobius"/>
    </source>
</evidence>
<reference evidence="8 9" key="1">
    <citation type="submission" date="2015-11" db="EMBL/GenBank/DDBJ databases">
        <title>Bacillus caseinolyticus sp nov.</title>
        <authorList>
            <person name="Dastager S.G."/>
            <person name="Mawlankar R."/>
        </authorList>
    </citation>
    <scope>NUCLEOTIDE SEQUENCE [LARGE SCALE GENOMIC DNA]</scope>
    <source>
        <strain evidence="8 9">SGD-V-76</strain>
    </source>
</reference>
<dbReference type="GO" id="GO:0004575">
    <property type="term" value="F:sucrose alpha-glucosidase activity"/>
    <property type="evidence" value="ECO:0007669"/>
    <property type="project" value="TreeGrafter"/>
</dbReference>
<dbReference type="InterPro" id="IPR001362">
    <property type="entry name" value="Glyco_hydro_32"/>
</dbReference>
<evidence type="ECO:0000256" key="1">
    <source>
        <dbReference type="ARBA" id="ARBA00009902"/>
    </source>
</evidence>
<dbReference type="CDD" id="cd18622">
    <property type="entry name" value="GH32_Inu-like"/>
    <property type="match status" value="1"/>
</dbReference>
<dbReference type="Pfam" id="PF00251">
    <property type="entry name" value="Glyco_hydro_32N"/>
    <property type="match status" value="1"/>
</dbReference>
<comment type="caution">
    <text evidence="8">The sequence shown here is derived from an EMBL/GenBank/DDBJ whole genome shotgun (WGS) entry which is preliminary data.</text>
</comment>
<keyword evidence="5" id="KW-0812">Transmembrane</keyword>
<keyword evidence="5" id="KW-0472">Membrane</keyword>
<proteinExistence type="inferred from homology"/>